<dbReference type="PROSITE" id="PS51831">
    <property type="entry name" value="HD"/>
    <property type="match status" value="1"/>
</dbReference>
<keyword evidence="5 7" id="KW-0460">Magnesium</keyword>
<dbReference type="GO" id="GO:0008773">
    <property type="term" value="F:[protein-PII] uridylyltransferase activity"/>
    <property type="evidence" value="ECO:0007669"/>
    <property type="project" value="UniProtKB-UniRule"/>
</dbReference>
<comment type="function">
    <text evidence="7">Modifies, by uridylylation and deuridylylation, the PII regulatory proteins (GlnB and homologs), in response to the nitrogen status of the cell that GlnD senses through the glutamine level. Under low glutamine levels, catalyzes the conversion of the PII proteins and UTP to PII-UMP and PPi, while under higher glutamine levels, GlnD hydrolyzes PII-UMP to PII and UMP (deuridylylation). Thus, controls uridylylation state and activity of the PII proteins, and plays an important role in the regulation of nitrogen metabolism.</text>
</comment>
<comment type="cofactor">
    <cofactor evidence="7">
        <name>Mg(2+)</name>
        <dbReference type="ChEBI" id="CHEBI:18420"/>
    </cofactor>
</comment>
<dbReference type="InterPro" id="IPR010043">
    <property type="entry name" value="UTase/UR"/>
</dbReference>
<evidence type="ECO:0000256" key="2">
    <source>
        <dbReference type="ARBA" id="ARBA00022695"/>
    </source>
</evidence>
<evidence type="ECO:0000313" key="10">
    <source>
        <dbReference type="EMBL" id="QCI28773.1"/>
    </source>
</evidence>
<dbReference type="SUPFAM" id="SSF109604">
    <property type="entry name" value="HD-domain/PDEase-like"/>
    <property type="match status" value="1"/>
</dbReference>
<sequence>MQLNELIYSSNDDLLIAKTIKQEIKNYLEQIKVEGGKDFFVKHTKKMDYFLTIIYKYILKKNFEEFRPPMNNIPISLVALGSYGREQLSIYSDIDIMIVYKDLPGYNIKNIIENFITMLWDLGLKIGHRVHELNDLFPASNEDITIKTAMLESRFITGSKYLWYETENVLNKIRNHNKKEYILAKYEEMKQRHKKYPISMEPNIKDGFGGIRDANTLFWINKVIFNYPNNSYLVPKFADEESFKEYRSALEFLFKVRVYLHLVAKKKIDTVRLQYQREIALNMGYEDTSRLSAERRFIKDLLKALWKVNTFCEITIKKLIKPYLYSMPYKTAKEKRVDKNLYICDDILYSTFYTKEDFKTYLNKILSLPKFSKCDISVTANFKSKKTNAKKTDIKKLFYSQNAYAIMFALYRADKIEELIPPFEKIKYLAQFDGYHQYPVDIHSLYTLKEIENVEMFQNLKEKQKALLRFTAFFHDLGKGRIEDHSIVGAKIAKEFAEQINFGNEEIIAKLIKHHTLMSNVAQREDIFNDKVILSFASIVENKEFLDYLYILTIADIKAVGPGVFNDFKANLLKTLYENTLRALENKELITETAARKRKEKILQNKEEFKNLPLKIKKAALNSPSTQFFLQNSTNEIIEILKWINDVEDYKVKFENDKHLIIHLIKHDSLNFAIGWFLEKLQKLNLNHLSIYKIGEYKYFKIEFDTKVDEYDLPIIEEYIKKAFSPQKIKNKIKFKNEEFEIDCNHSQNYALVKLKTADKKGIVSTIMDTFDRYGVSVEDVKISTQKNIARDLFIIPKESRFCEKKDEILKELCE</sequence>
<evidence type="ECO:0000256" key="1">
    <source>
        <dbReference type="ARBA" id="ARBA00022679"/>
    </source>
</evidence>
<feature type="region of interest" description="Uridylyltransferase" evidence="7">
    <location>
        <begin position="1"/>
        <end position="330"/>
    </location>
</feature>
<comment type="catalytic activity">
    <reaction evidence="7">
        <text>[protein-PII]-uridylyl-L-tyrosine + H2O = [protein-PII]-L-tyrosine + UMP + H(+)</text>
        <dbReference type="Rhea" id="RHEA:48600"/>
        <dbReference type="Rhea" id="RHEA-COMP:12147"/>
        <dbReference type="Rhea" id="RHEA-COMP:12148"/>
        <dbReference type="ChEBI" id="CHEBI:15377"/>
        <dbReference type="ChEBI" id="CHEBI:15378"/>
        <dbReference type="ChEBI" id="CHEBI:46858"/>
        <dbReference type="ChEBI" id="CHEBI:57865"/>
        <dbReference type="ChEBI" id="CHEBI:90602"/>
    </reaction>
</comment>
<comment type="domain">
    <text evidence="7">Has four distinct domains: an N-terminal nucleotidyltransferase (NT) domain responsible for UTase activity, a central HD domain that encodes UR activity, and two C-terminal ACT domains that seem to have a role in glutamine sensing.</text>
</comment>
<evidence type="ECO:0000313" key="11">
    <source>
        <dbReference type="EMBL" id="ROR39361.1"/>
    </source>
</evidence>
<evidence type="ECO:0000259" key="8">
    <source>
        <dbReference type="PROSITE" id="PS51671"/>
    </source>
</evidence>
<reference evidence="13" key="1">
    <citation type="submission" date="2018-03" db="EMBL/GenBank/DDBJ databases">
        <title>A comparative analysis of the Nautiliaceae.</title>
        <authorList>
            <person name="Grosche A."/>
            <person name="Smedile F."/>
            <person name="Vetriani C."/>
        </authorList>
    </citation>
    <scope>NUCLEOTIDE SEQUENCE [LARGE SCALE GENOMIC DNA]</scope>
    <source>
        <strain evidence="13">TB6</strain>
    </source>
</reference>
<name>A0AAJ4RBY0_9BACT</name>
<feature type="domain" description="ACT" evidence="8">
    <location>
        <begin position="752"/>
        <end position="815"/>
    </location>
</feature>
<evidence type="ECO:0000313" key="13">
    <source>
        <dbReference type="Proteomes" id="UP000298805"/>
    </source>
</evidence>
<evidence type="ECO:0000256" key="6">
    <source>
        <dbReference type="ARBA" id="ARBA00023268"/>
    </source>
</evidence>
<keyword evidence="13" id="KW-1185">Reference proteome</keyword>
<protein>
    <recommendedName>
        <fullName evidence="7">Bifunctional uridylyltransferase/uridylyl-removing enzyme</fullName>
        <shortName evidence="7">UTase/UR</shortName>
    </recommendedName>
    <alternativeName>
        <fullName evidence="7">Bifunctional [protein-PII] modification enzyme</fullName>
    </alternativeName>
    <alternativeName>
        <fullName evidence="7">Bifunctional nitrogen sensor protein</fullName>
    </alternativeName>
    <domain>
        <recommendedName>
            <fullName evidence="7">[Protein-PII] uridylyltransferase</fullName>
            <shortName evidence="7">PII uridylyltransferase</shortName>
            <shortName evidence="7">UTase</shortName>
            <ecNumber evidence="7">2.7.7.59</ecNumber>
        </recommendedName>
    </domain>
    <domain>
        <recommendedName>
            <fullName evidence="7">[Protein-PII]-UMP uridylyl-removing enzyme</fullName>
            <shortName evidence="7">UR</shortName>
            <ecNumber evidence="7">3.1.4.-</ecNumber>
        </recommendedName>
    </domain>
</protein>
<dbReference type="PANTHER" id="PTHR47320:SF1">
    <property type="entry name" value="BIFUNCTIONAL URIDYLYLTRANSFERASE_URIDYLYL-REMOVING ENZYME"/>
    <property type="match status" value="1"/>
</dbReference>
<evidence type="ECO:0000256" key="4">
    <source>
        <dbReference type="ARBA" id="ARBA00022801"/>
    </source>
</evidence>
<dbReference type="InterPro" id="IPR045865">
    <property type="entry name" value="ACT-like_dom_sf"/>
</dbReference>
<dbReference type="InterPro" id="IPR006674">
    <property type="entry name" value="HD_domain"/>
</dbReference>
<comment type="caution">
    <text evidence="7">Lacks conserved residue(s) required for the propagation of feature annotation.</text>
</comment>
<dbReference type="SUPFAM" id="SSF81301">
    <property type="entry name" value="Nucleotidyltransferase"/>
    <property type="match status" value="1"/>
</dbReference>
<organism evidence="11 12">
    <name type="scientific">Caminibacter pacificus</name>
    <dbReference type="NCBI Taxonomy" id="1424653"/>
    <lineage>
        <taxon>Bacteria</taxon>
        <taxon>Pseudomonadati</taxon>
        <taxon>Campylobacterota</taxon>
        <taxon>Epsilonproteobacteria</taxon>
        <taxon>Nautiliales</taxon>
        <taxon>Nautiliaceae</taxon>
        <taxon>Caminibacter</taxon>
    </lineage>
</organism>
<reference evidence="11 12" key="2">
    <citation type="submission" date="2018-11" db="EMBL/GenBank/DDBJ databases">
        <title>Genomic Encyclopedia of Type Strains, Phase IV (KMG-IV): sequencing the most valuable type-strain genomes for metagenomic binning, comparative biology and taxonomic classification.</title>
        <authorList>
            <person name="Goeker M."/>
        </authorList>
    </citation>
    <scope>NUCLEOTIDE SEQUENCE [LARGE SCALE GENOMIC DNA]</scope>
    <source>
        <strain evidence="11 12">DSM 27783</strain>
    </source>
</reference>
<proteinExistence type="inferred from homology"/>
<dbReference type="EMBL" id="RJVK01000003">
    <property type="protein sequence ID" value="ROR39361.1"/>
    <property type="molecule type" value="Genomic_DNA"/>
</dbReference>
<accession>A0AAJ4RBY0</accession>
<dbReference type="GO" id="GO:0006808">
    <property type="term" value="P:regulation of nitrogen utilization"/>
    <property type="evidence" value="ECO:0007669"/>
    <property type="project" value="UniProtKB-UniRule"/>
</dbReference>
<comment type="catalytic activity">
    <reaction evidence="7">
        <text>[protein-PII]-L-tyrosine + UTP = [protein-PII]-uridylyl-L-tyrosine + diphosphate</text>
        <dbReference type="Rhea" id="RHEA:13673"/>
        <dbReference type="Rhea" id="RHEA-COMP:12147"/>
        <dbReference type="Rhea" id="RHEA-COMP:12148"/>
        <dbReference type="ChEBI" id="CHEBI:33019"/>
        <dbReference type="ChEBI" id="CHEBI:46398"/>
        <dbReference type="ChEBI" id="CHEBI:46858"/>
        <dbReference type="ChEBI" id="CHEBI:90602"/>
        <dbReference type="EC" id="2.7.7.59"/>
    </reaction>
</comment>
<dbReference type="Proteomes" id="UP000272781">
    <property type="component" value="Unassembled WGS sequence"/>
</dbReference>
<comment type="similarity">
    <text evidence="7">Belongs to the GlnD family.</text>
</comment>
<dbReference type="PANTHER" id="PTHR47320">
    <property type="entry name" value="BIFUNCTIONAL URIDYLYLTRANSFERASE/URIDYLYL-REMOVING ENZYME"/>
    <property type="match status" value="1"/>
</dbReference>
<dbReference type="Pfam" id="PF01966">
    <property type="entry name" value="HD"/>
    <property type="match status" value="1"/>
</dbReference>
<dbReference type="AlphaFoldDB" id="A0AAJ4RBY0"/>
<keyword evidence="6 7" id="KW-0511">Multifunctional enzyme</keyword>
<dbReference type="RefSeq" id="WP_123352696.1">
    <property type="nucleotide sequence ID" value="NZ_CP027432.2"/>
</dbReference>
<dbReference type="EC" id="3.1.4.-" evidence="7"/>
<dbReference type="PIRSF" id="PIRSF006288">
    <property type="entry name" value="PII_uridyltransf"/>
    <property type="match status" value="1"/>
</dbReference>
<feature type="domain" description="HD" evidence="9">
    <location>
        <begin position="440"/>
        <end position="549"/>
    </location>
</feature>
<dbReference type="HAMAP" id="MF_00277">
    <property type="entry name" value="PII_uridylyl_transf"/>
    <property type="match status" value="1"/>
</dbReference>
<dbReference type="Gene3D" id="1.10.3090.10">
    <property type="entry name" value="cca-adding enzyme, domain 2"/>
    <property type="match status" value="1"/>
</dbReference>
<dbReference type="InterPro" id="IPR003607">
    <property type="entry name" value="HD/PDEase_dom"/>
</dbReference>
<reference evidence="10" key="3">
    <citation type="submission" date="2019-06" db="EMBL/GenBank/DDBJ databases">
        <title>A comparative analysis of the Nautiliaceae.</title>
        <authorList>
            <person name="Grosche A."/>
            <person name="Smedile F."/>
            <person name="Vetriani C."/>
        </authorList>
    </citation>
    <scope>NUCLEOTIDE SEQUENCE</scope>
    <source>
        <strain evidence="10">TB6</strain>
    </source>
</reference>
<keyword evidence="4 7" id="KW-0378">Hydrolase</keyword>
<comment type="activity regulation">
    <text evidence="7">Uridylyltransferase (UTase) activity is inhibited by glutamine, while glutamine activates uridylyl-removing (UR) activity.</text>
</comment>
<evidence type="ECO:0000256" key="7">
    <source>
        <dbReference type="HAMAP-Rule" id="MF_00277"/>
    </source>
</evidence>
<dbReference type="CDD" id="cd04873">
    <property type="entry name" value="ACT_UUR-ACR-like"/>
    <property type="match status" value="1"/>
</dbReference>
<dbReference type="InterPro" id="IPR043519">
    <property type="entry name" value="NT_sf"/>
</dbReference>
<evidence type="ECO:0000256" key="5">
    <source>
        <dbReference type="ARBA" id="ARBA00022842"/>
    </source>
</evidence>
<gene>
    <name evidence="7" type="primary">glnD</name>
    <name evidence="10" type="ORF">C6V80_07280</name>
    <name evidence="11" type="ORF">EDC58_1301</name>
</gene>
<dbReference type="PROSITE" id="PS51671">
    <property type="entry name" value="ACT"/>
    <property type="match status" value="1"/>
</dbReference>
<keyword evidence="2 7" id="KW-0548">Nucleotidyltransferase</keyword>
<dbReference type="Pfam" id="PF08335">
    <property type="entry name" value="GlnD_UR_UTase"/>
    <property type="match status" value="1"/>
</dbReference>
<dbReference type="Proteomes" id="UP000298805">
    <property type="component" value="Chromosome"/>
</dbReference>
<evidence type="ECO:0000313" key="12">
    <source>
        <dbReference type="Proteomes" id="UP000272781"/>
    </source>
</evidence>
<dbReference type="SUPFAM" id="SSF55021">
    <property type="entry name" value="ACT-like"/>
    <property type="match status" value="1"/>
</dbReference>
<keyword evidence="1 7" id="KW-0808">Transferase</keyword>
<dbReference type="InterPro" id="IPR013546">
    <property type="entry name" value="PII_UdlTrfase/GS_AdlTrfase"/>
</dbReference>
<evidence type="ECO:0000256" key="3">
    <source>
        <dbReference type="ARBA" id="ARBA00022737"/>
    </source>
</evidence>
<dbReference type="EC" id="2.7.7.59" evidence="7"/>
<dbReference type="CDD" id="cd00077">
    <property type="entry name" value="HDc"/>
    <property type="match status" value="1"/>
</dbReference>
<dbReference type="SUPFAM" id="SSF81593">
    <property type="entry name" value="Nucleotidyltransferase substrate binding subunit/domain"/>
    <property type="match status" value="1"/>
</dbReference>
<evidence type="ECO:0000259" key="9">
    <source>
        <dbReference type="PROSITE" id="PS51831"/>
    </source>
</evidence>
<dbReference type="GO" id="GO:0008081">
    <property type="term" value="F:phosphoric diester hydrolase activity"/>
    <property type="evidence" value="ECO:0007669"/>
    <property type="project" value="UniProtKB-UniRule"/>
</dbReference>
<dbReference type="EMBL" id="CP027432">
    <property type="protein sequence ID" value="QCI28773.1"/>
    <property type="molecule type" value="Genomic_DNA"/>
</dbReference>
<keyword evidence="3" id="KW-0677">Repeat</keyword>
<dbReference type="CDD" id="cd05401">
    <property type="entry name" value="NT_GlnE_GlnD_like"/>
    <property type="match status" value="1"/>
</dbReference>
<dbReference type="InterPro" id="IPR002912">
    <property type="entry name" value="ACT_dom"/>
</dbReference>